<dbReference type="RefSeq" id="XP_020438831.1">
    <property type="nucleotide sequence ID" value="XM_020571557.1"/>
</dbReference>
<reference evidence="10 11" key="1">
    <citation type="journal article" date="2011" name="Genome Res.">
        <title>Phylogeny-wide analysis of social amoeba genomes highlights ancient origins for complex intercellular communication.</title>
        <authorList>
            <person name="Heidel A.J."/>
            <person name="Lawal H.M."/>
            <person name="Felder M."/>
            <person name="Schilde C."/>
            <person name="Helps N.R."/>
            <person name="Tunggal B."/>
            <person name="Rivero F."/>
            <person name="John U."/>
            <person name="Schleicher M."/>
            <person name="Eichinger L."/>
            <person name="Platzer M."/>
            <person name="Noegel A.A."/>
            <person name="Schaap P."/>
            <person name="Gloeckner G."/>
        </authorList>
    </citation>
    <scope>NUCLEOTIDE SEQUENCE [LARGE SCALE GENOMIC DNA]</scope>
    <source>
        <strain evidence="11">ATCC 26659 / Pp 5 / PN500</strain>
    </source>
</reference>
<keyword evidence="4 6" id="KW-0949">S-adenosyl-L-methionine</keyword>
<dbReference type="PROSITE" id="PS51678">
    <property type="entry name" value="SAM_MT_PRMT"/>
    <property type="match status" value="1"/>
</dbReference>
<dbReference type="FunFam" id="3.40.50.150:FF:000003">
    <property type="entry name" value="Blast:Protein arginine N-methyltransferase 1"/>
    <property type="match status" value="1"/>
</dbReference>
<organism evidence="10 11">
    <name type="scientific">Heterostelium pallidum (strain ATCC 26659 / Pp 5 / PN500)</name>
    <name type="common">Cellular slime mold</name>
    <name type="synonym">Polysphondylium pallidum</name>
    <dbReference type="NCBI Taxonomy" id="670386"/>
    <lineage>
        <taxon>Eukaryota</taxon>
        <taxon>Amoebozoa</taxon>
        <taxon>Evosea</taxon>
        <taxon>Eumycetozoa</taxon>
        <taxon>Dictyostelia</taxon>
        <taxon>Acytosteliales</taxon>
        <taxon>Acytosteliaceae</taxon>
        <taxon>Heterostelium</taxon>
    </lineage>
</organism>
<evidence type="ECO:0000256" key="7">
    <source>
        <dbReference type="SAM" id="MobiDB-lite"/>
    </source>
</evidence>
<dbReference type="GO" id="GO:0042054">
    <property type="term" value="F:histone methyltransferase activity"/>
    <property type="evidence" value="ECO:0007669"/>
    <property type="project" value="TreeGrafter"/>
</dbReference>
<feature type="region of interest" description="Disordered" evidence="7">
    <location>
        <begin position="1"/>
        <end position="26"/>
    </location>
</feature>
<dbReference type="Pfam" id="PF13649">
    <property type="entry name" value="Methyltransf_25"/>
    <property type="match status" value="1"/>
</dbReference>
<dbReference type="InterPro" id="IPR029063">
    <property type="entry name" value="SAM-dependent_MTases_sf"/>
</dbReference>
<dbReference type="PANTHER" id="PTHR11006">
    <property type="entry name" value="PROTEIN ARGININE N-METHYLTRANSFERASE"/>
    <property type="match status" value="1"/>
</dbReference>
<keyword evidence="11" id="KW-1185">Reference proteome</keyword>
<dbReference type="GO" id="GO:0035242">
    <property type="term" value="F:protein-arginine omega-N asymmetric methyltransferase activity"/>
    <property type="evidence" value="ECO:0007669"/>
    <property type="project" value="UniProtKB-EC"/>
</dbReference>
<accession>D3AWQ4</accession>
<protein>
    <recommendedName>
        <fullName evidence="1">type I protein arginine methyltransferase</fullName>
        <ecNumber evidence="1">2.1.1.319</ecNumber>
    </recommendedName>
</protein>
<dbReference type="CDD" id="cd02440">
    <property type="entry name" value="AdoMet_MTases"/>
    <property type="match status" value="1"/>
</dbReference>
<dbReference type="Proteomes" id="UP000001396">
    <property type="component" value="Unassembled WGS sequence"/>
</dbReference>
<evidence type="ECO:0000256" key="3">
    <source>
        <dbReference type="ARBA" id="ARBA00022679"/>
    </source>
</evidence>
<evidence type="ECO:0000259" key="9">
    <source>
        <dbReference type="Pfam" id="PF22528"/>
    </source>
</evidence>
<gene>
    <name evidence="10" type="ORF">PPL_00532</name>
</gene>
<dbReference type="SUPFAM" id="SSF53335">
    <property type="entry name" value="S-adenosyl-L-methionine-dependent methyltransferases"/>
    <property type="match status" value="1"/>
</dbReference>
<comment type="caution">
    <text evidence="10">The sequence shown here is derived from an EMBL/GenBank/DDBJ whole genome shotgun (WGS) entry which is preliminary data.</text>
</comment>
<dbReference type="InterPro" id="IPR055135">
    <property type="entry name" value="PRMT_dom"/>
</dbReference>
<dbReference type="Gene3D" id="3.40.50.150">
    <property type="entry name" value="Vaccinia Virus protein VP39"/>
    <property type="match status" value="1"/>
</dbReference>
<dbReference type="EMBL" id="ADBJ01000002">
    <property type="protein sequence ID" value="EFA86727.1"/>
    <property type="molecule type" value="Genomic_DNA"/>
</dbReference>
<dbReference type="GO" id="GO:0032259">
    <property type="term" value="P:methylation"/>
    <property type="evidence" value="ECO:0007669"/>
    <property type="project" value="UniProtKB-KW"/>
</dbReference>
<name>D3AWQ4_HETP5</name>
<evidence type="ECO:0000313" key="10">
    <source>
        <dbReference type="EMBL" id="EFA86727.1"/>
    </source>
</evidence>
<evidence type="ECO:0000256" key="5">
    <source>
        <dbReference type="ARBA" id="ARBA00049303"/>
    </source>
</evidence>
<evidence type="ECO:0000256" key="4">
    <source>
        <dbReference type="ARBA" id="ARBA00022691"/>
    </source>
</evidence>
<dbReference type="OMA" id="QQTMIYF"/>
<dbReference type="InterPro" id="IPR041698">
    <property type="entry name" value="Methyltransf_25"/>
</dbReference>
<evidence type="ECO:0000256" key="1">
    <source>
        <dbReference type="ARBA" id="ARBA00011925"/>
    </source>
</evidence>
<dbReference type="GeneID" id="31356065"/>
<dbReference type="AlphaFoldDB" id="D3AWQ4"/>
<feature type="domain" description="Methyltransferase" evidence="8">
    <location>
        <begin position="68"/>
        <end position="168"/>
    </location>
</feature>
<keyword evidence="2 6" id="KW-0489">Methyltransferase</keyword>
<dbReference type="Pfam" id="PF22528">
    <property type="entry name" value="PRMT_C"/>
    <property type="match status" value="1"/>
</dbReference>
<dbReference type="InterPro" id="IPR025799">
    <property type="entry name" value="Arg_MeTrfase"/>
</dbReference>
<evidence type="ECO:0000256" key="6">
    <source>
        <dbReference type="PROSITE-ProRule" id="PRU01015"/>
    </source>
</evidence>
<dbReference type="InParanoid" id="D3AWQ4"/>
<evidence type="ECO:0000256" key="2">
    <source>
        <dbReference type="ARBA" id="ARBA00022603"/>
    </source>
</evidence>
<dbReference type="Gene3D" id="2.70.160.11">
    <property type="entry name" value="Hnrnp arginine n-methyltransferase1"/>
    <property type="match status" value="1"/>
</dbReference>
<evidence type="ECO:0000259" key="8">
    <source>
        <dbReference type="Pfam" id="PF13649"/>
    </source>
</evidence>
<sequence>MENEDNNMNDSNSNYSDNDEESSNNNNEYFESYFDLNVHDVMLKDTTRTLAYRKAIEENVIDFKDKIVMDVGAGTGILSMFAAKCGAAKVYAIEASQMAPFTKSLVKANHLDHIITVVHKRVEDIDESDIPQGKVDVIISEWMGFYLLHESMLESVLDARDRWLKPNGILFPTKGDIKIAPVNLEQLMHERVGHWSDVYGFDFSIFKDMSMHLLQSQPLIEYLKGDTVISEPKDIIEIDFTKVTKEELRDIVVKNIPFSIDDERCTLIHGFAIWFNCYFVGSNSTVRLDTAPGMPYTHWKQTTILLPDVIDVRGAGQIEINIDMKQDEINPRFYELSLSFPDDDDQDENANEDQ</sequence>
<comment type="catalytic activity">
    <reaction evidence="5">
        <text>L-arginyl-[protein] + S-adenosyl-L-methionine = N(omega)-methyl-L-arginyl-[protein] + S-adenosyl-L-homocysteine + H(+)</text>
        <dbReference type="Rhea" id="RHEA:48100"/>
        <dbReference type="Rhea" id="RHEA-COMP:10532"/>
        <dbReference type="Rhea" id="RHEA-COMP:11990"/>
        <dbReference type="ChEBI" id="CHEBI:15378"/>
        <dbReference type="ChEBI" id="CHEBI:29965"/>
        <dbReference type="ChEBI" id="CHEBI:57856"/>
        <dbReference type="ChEBI" id="CHEBI:59789"/>
        <dbReference type="ChEBI" id="CHEBI:65280"/>
    </reaction>
    <physiologicalReaction direction="left-to-right" evidence="5">
        <dbReference type="Rhea" id="RHEA:48101"/>
    </physiologicalReaction>
</comment>
<dbReference type="PANTHER" id="PTHR11006:SF102">
    <property type="entry name" value="PROTEIN ARGININE N-METHYLTRANSFERASE 1"/>
    <property type="match status" value="1"/>
</dbReference>
<proteinExistence type="predicted"/>
<evidence type="ECO:0000313" key="11">
    <source>
        <dbReference type="Proteomes" id="UP000001396"/>
    </source>
</evidence>
<dbReference type="STRING" id="670386.D3AWQ4"/>
<feature type="domain" description="Protein arginine N-methyltransferase" evidence="9">
    <location>
        <begin position="175"/>
        <end position="340"/>
    </location>
</feature>
<dbReference type="EC" id="2.1.1.319" evidence="1"/>
<keyword evidence="3 6" id="KW-0808">Transferase</keyword>
<dbReference type="FunCoup" id="D3AWQ4">
    <property type="interactions" value="3"/>
</dbReference>